<feature type="region of interest" description="Disordered" evidence="1">
    <location>
        <begin position="1171"/>
        <end position="1192"/>
    </location>
</feature>
<reference evidence="4" key="1">
    <citation type="submission" date="2016-04" db="UniProtKB">
        <authorList>
            <consortium name="WormBaseParasite"/>
        </authorList>
    </citation>
    <scope>IDENTIFICATION</scope>
</reference>
<dbReference type="EMBL" id="UYRS01018353">
    <property type="protein sequence ID" value="VDK33566.1"/>
    <property type="molecule type" value="Genomic_DNA"/>
</dbReference>
<proteinExistence type="predicted"/>
<feature type="region of interest" description="Disordered" evidence="1">
    <location>
        <begin position="500"/>
        <end position="570"/>
    </location>
</feature>
<feature type="region of interest" description="Disordered" evidence="1">
    <location>
        <begin position="587"/>
        <end position="639"/>
    </location>
</feature>
<name>A0A158R7W8_TAEAS</name>
<dbReference type="OrthoDB" id="6263445at2759"/>
<dbReference type="AlphaFoldDB" id="A0A158R7W8"/>
<evidence type="ECO:0000313" key="2">
    <source>
        <dbReference type="EMBL" id="VDK33566.1"/>
    </source>
</evidence>
<evidence type="ECO:0000313" key="4">
    <source>
        <dbReference type="WBParaSite" id="TASK_0000452101-mRNA-1"/>
    </source>
</evidence>
<organism evidence="4">
    <name type="scientific">Taenia asiatica</name>
    <name type="common">Asian tapeworm</name>
    <dbReference type="NCBI Taxonomy" id="60517"/>
    <lineage>
        <taxon>Eukaryota</taxon>
        <taxon>Metazoa</taxon>
        <taxon>Spiralia</taxon>
        <taxon>Lophotrochozoa</taxon>
        <taxon>Platyhelminthes</taxon>
        <taxon>Cestoda</taxon>
        <taxon>Eucestoda</taxon>
        <taxon>Cyclophyllidea</taxon>
        <taxon>Taeniidae</taxon>
        <taxon>Taenia</taxon>
    </lineage>
</organism>
<feature type="region of interest" description="Disordered" evidence="1">
    <location>
        <begin position="436"/>
        <end position="466"/>
    </location>
</feature>
<keyword evidence="3" id="KW-1185">Reference proteome</keyword>
<gene>
    <name evidence="2" type="ORF">TASK_LOCUS4522</name>
</gene>
<feature type="compositionally biased region" description="Polar residues" evidence="1">
    <location>
        <begin position="708"/>
        <end position="721"/>
    </location>
</feature>
<protein>
    <submittedName>
        <fullName evidence="4">Arrestin_N domain-containing protein</fullName>
    </submittedName>
</protein>
<evidence type="ECO:0000313" key="3">
    <source>
        <dbReference type="Proteomes" id="UP000282613"/>
    </source>
</evidence>
<feature type="compositionally biased region" description="Low complexity" evidence="1">
    <location>
        <begin position="548"/>
        <end position="559"/>
    </location>
</feature>
<dbReference type="WBParaSite" id="TASK_0000452101-mRNA-1">
    <property type="protein sequence ID" value="TASK_0000452101-mRNA-1"/>
    <property type="gene ID" value="TASK_0000452101"/>
</dbReference>
<feature type="compositionally biased region" description="Polar residues" evidence="1">
    <location>
        <begin position="518"/>
        <end position="532"/>
    </location>
</feature>
<feature type="compositionally biased region" description="Basic and acidic residues" evidence="1">
    <location>
        <begin position="446"/>
        <end position="459"/>
    </location>
</feature>
<dbReference type="Proteomes" id="UP000282613">
    <property type="component" value="Unassembled WGS sequence"/>
</dbReference>
<evidence type="ECO:0000256" key="1">
    <source>
        <dbReference type="SAM" id="MobiDB-lite"/>
    </source>
</evidence>
<dbReference type="STRING" id="60517.A0A158R7W8"/>
<sequence length="1206" mass="130055">MSTEDAKVLPSAVADTSIFAVKKRCNRGFGGHPRRRVTAAARNRERQAPIEECHLKSRAGFQLPLMDGVSQVTFQYYLGEHQSQIFYGGLKIGHPSTGDVNVELGQPIPIDLRENYNEEGLPPLPCLAVPTHIFRRFRVYRITSSASCDLKKLAASLSTGGASPDESDASYPPTGAKLSLLFPSTTPKSGLSLISLRVYYPVQYMQSANKLHPIPGSRKRVHFPPQYDEVVAYQSLLTMPVSEFASRVLKGVAGSVSLTNCSSELPTQLYSGPIKLESFDSKTDGSPIHQNESLIQHPNFLILPVSVYNRFVSMRRMLLDGYKSPVCPDIGWRVAIPQLTTKKGEAGAVLESPSWGQWTGLESVIATPPWIVSKILNGEAKSNIRMVFVRRQSDDCGDAISPSLRKSIFGPARIRRTRMKGTNRLVMKVKQLISATPSTNSINEEGVEHQSDPASDRNHSANATPTGITETLNFRYVWSRDYRSNPVRCGVLGSILSTDTENGRSVLSPLPEAPGDTALTTAPPSSSVTNASTDEEDTRSIGERWHQNHQQQQQQQQHQRPTRSCLPPQRLEVVDRDLERALQRSLADGRNKHASHARQELSPPQPAATAKRRSRQKRTNSSNPPPEEKAQQQPLQNGVKRTKSEAILQMCLAATASRPLESETTVSNGGTWAHRLRSNSPLATSDSATSSSRRKHEKGPVLKKPCQNVDSTAENEQSSFIPGSDAEYHPIPDSLKMVVNKGGEEEKIREEGTVIPKLTLAIGENGRVRVKSQCRRVHQKHPSAVAVTAAEVRITESDDPYALPSSPVNDAQDSCCLLSGPKKKRRSPSPDPPVLLPEEEIDHANKFFSSTFVVSSQSNEEDGVRLTLGEVFQECSKRTKLLGHPMPQSTLVTSKHPDLGGELPPPPSLPPIETAATLFGVHDQHSALPPFSTSVTACSVGPPALTLSLPSSLQQITNVGGQPVVASTQPNVVSSSSLQTSDAKSNLVGGYGNSSLIKPNSTTHTVSSHPNDSFWNDCALSGRPATMWTPRNEPLPPPDPPLLTRVQAMPSSGGSGGAGLCFFHPSTSAAASATGAPAPSFQSTILPGIVPIQQHHVPATTTTTTAIATTTTATTTTPDGTTRATAPPIHQQALLNATATGYPMLTSDAATVLAMATVAYFSPPVNSIHTALHQPPNPGPSTNTPIPNQPPVTATVWNNNLSSGFL</sequence>
<accession>A0A158R7W8</accession>
<feature type="compositionally biased region" description="Polar residues" evidence="1">
    <location>
        <begin position="1180"/>
        <end position="1192"/>
    </location>
</feature>
<reference evidence="2 3" key="2">
    <citation type="submission" date="2018-11" db="EMBL/GenBank/DDBJ databases">
        <authorList>
            <consortium name="Pathogen Informatics"/>
        </authorList>
    </citation>
    <scope>NUCLEOTIDE SEQUENCE [LARGE SCALE GENOMIC DNA]</scope>
</reference>
<feature type="region of interest" description="Disordered" evidence="1">
    <location>
        <begin position="658"/>
        <end position="731"/>
    </location>
</feature>